<dbReference type="Pfam" id="PF07940">
    <property type="entry name" value="Hepar_II_III_C"/>
    <property type="match status" value="1"/>
</dbReference>
<name>A0ABT9H4K9_9SPHN</name>
<dbReference type="Gene3D" id="2.70.98.70">
    <property type="match status" value="1"/>
</dbReference>
<organism evidence="4 5">
    <name type="scientific">Qipengyuania benthica</name>
    <dbReference type="NCBI Taxonomy" id="3067651"/>
    <lineage>
        <taxon>Bacteria</taxon>
        <taxon>Pseudomonadati</taxon>
        <taxon>Pseudomonadota</taxon>
        <taxon>Alphaproteobacteria</taxon>
        <taxon>Sphingomonadales</taxon>
        <taxon>Erythrobacteraceae</taxon>
        <taxon>Qipengyuania</taxon>
    </lineage>
</organism>
<comment type="subcellular location">
    <subcellularLocation>
        <location evidence="1">Cell envelope</location>
    </subcellularLocation>
</comment>
<accession>A0ABT9H4K9</accession>
<keyword evidence="5" id="KW-1185">Reference proteome</keyword>
<feature type="domain" description="Heparinase II/III-like C-terminal" evidence="3">
    <location>
        <begin position="387"/>
        <end position="643"/>
    </location>
</feature>
<comment type="caution">
    <text evidence="4">The sequence shown here is derived from an EMBL/GenBank/DDBJ whole genome shotgun (WGS) entry which is preliminary data.</text>
</comment>
<evidence type="ECO:0000256" key="2">
    <source>
        <dbReference type="SAM" id="MobiDB-lite"/>
    </source>
</evidence>
<gene>
    <name evidence="4" type="ORF">Q9K01_01280</name>
</gene>
<dbReference type="InterPro" id="IPR012480">
    <property type="entry name" value="Hepar_II_III_C"/>
</dbReference>
<evidence type="ECO:0000256" key="1">
    <source>
        <dbReference type="ARBA" id="ARBA00004196"/>
    </source>
</evidence>
<sequence length="649" mass="68754">MESGLRTLGTSSAQSDEREHGEVRGAGSIFPLGAEQEPTVLPADEGTLTETAPLDNSRALALADFAPVSSGPVDAALRWAYRIGVPGSLLAAPFRKPAKLRLLATVESPLEGDRAAGMALRAGHFLVHGVRAPIAQMEFASSARLTPPFARVVHGFSWLRDLSSAASREQGVPAAERVIHAWLDANSAPRGVGAVADFGAPFLNTGRGPAWSVENAGHRLLAWLVHAPLVLSGENESLRPRVLEAIAATARWLDRHVEGAEDGLGALAGWCAIVAAGLLLPDGRPRRLFGEAGLLRALGEAVSDDGGVLSRSPLAQMETIALLIDLRACYEAVDRTPPRALETMLTLLMPPLLALRHGDGGLGSWQGAGATSAATLAALVEASGVRARPGKDMRQWGYQHVAHGKSVLQFDAAPPPRRRHARFGCASTLAFEFSQGEHRIIVNCGGAALAGGQVPARIEQGLRATAAHSTLVLDDANSTAVLIKGEIGKGVEEVDITRAVIEQPARRSGQAGRKGTRLEACHDGYASRFALIHRRILVLSDDGRELRGEDVLDPAGKRGQRGKIGFAIRFHIGPGIELGLSEDRRGAGLALPDGSYWQLRLGGEEGELAIEESLWVDGQGRPQPIQQLVVEGLASRSGGRFPWLLKQMG</sequence>
<protein>
    <submittedName>
        <fullName evidence="4">Heparinase II/III family protein</fullName>
    </submittedName>
</protein>
<feature type="region of interest" description="Disordered" evidence="2">
    <location>
        <begin position="1"/>
        <end position="22"/>
    </location>
</feature>
<reference evidence="4 5" key="1">
    <citation type="submission" date="2023-08" db="EMBL/GenBank/DDBJ databases">
        <title>genomic of DY56.</title>
        <authorList>
            <person name="Wang Y."/>
        </authorList>
    </citation>
    <scope>NUCLEOTIDE SEQUENCE [LARGE SCALE GENOMIC DNA]</scope>
    <source>
        <strain evidence="4 5">DY56-A-20</strain>
    </source>
</reference>
<evidence type="ECO:0000313" key="4">
    <source>
        <dbReference type="EMBL" id="MDP4538259.1"/>
    </source>
</evidence>
<dbReference type="Gene3D" id="1.50.10.100">
    <property type="entry name" value="Chondroitin AC/alginate lyase"/>
    <property type="match status" value="1"/>
</dbReference>
<dbReference type="Proteomes" id="UP001235664">
    <property type="component" value="Unassembled WGS sequence"/>
</dbReference>
<dbReference type="EMBL" id="JAVAIL010000001">
    <property type="protein sequence ID" value="MDP4538259.1"/>
    <property type="molecule type" value="Genomic_DNA"/>
</dbReference>
<proteinExistence type="predicted"/>
<evidence type="ECO:0000259" key="3">
    <source>
        <dbReference type="Pfam" id="PF07940"/>
    </source>
</evidence>
<dbReference type="InterPro" id="IPR008929">
    <property type="entry name" value="Chondroitin_lyas"/>
</dbReference>
<evidence type="ECO:0000313" key="5">
    <source>
        <dbReference type="Proteomes" id="UP001235664"/>
    </source>
</evidence>
<dbReference type="RefSeq" id="WP_305928402.1">
    <property type="nucleotide sequence ID" value="NZ_JAVAIL010000001.1"/>
</dbReference>